<evidence type="ECO:0000256" key="2">
    <source>
        <dbReference type="ARBA" id="ARBA00023125"/>
    </source>
</evidence>
<keyword evidence="6" id="KW-1185">Reference proteome</keyword>
<dbReference type="PANTHER" id="PTHR43537">
    <property type="entry name" value="TRANSCRIPTIONAL REGULATOR, GNTR FAMILY"/>
    <property type="match status" value="1"/>
</dbReference>
<dbReference type="Gene3D" id="1.20.120.530">
    <property type="entry name" value="GntR ligand-binding domain-like"/>
    <property type="match status" value="1"/>
</dbReference>
<dbReference type="PATRIC" id="fig|1429043.3.peg.3730"/>
<keyword evidence="3" id="KW-0804">Transcription</keyword>
<dbReference type="PROSITE" id="PS50949">
    <property type="entry name" value="HTH_GNTR"/>
    <property type="match status" value="1"/>
</dbReference>
<protein>
    <recommendedName>
        <fullName evidence="4">HTH gntR-type domain-containing protein</fullName>
    </recommendedName>
</protein>
<proteinExistence type="predicted"/>
<dbReference type="Gene3D" id="1.10.10.10">
    <property type="entry name" value="Winged helix-like DNA-binding domain superfamily/Winged helix DNA-binding domain"/>
    <property type="match status" value="1"/>
</dbReference>
<sequence length="217" mass="24908">MSRMVARPKRLGEQVTDFLREMIVKGELSPGYRLKEEEVARVMGASRTPVREALHRLEQESFLIRRKKGGYLVGDITDRDLKDAFDLKCVLMEQALKKVLERAGRREILELKSLFMVWSRARSQNDPHANDQAEEAFVEELCRVAGSRLLARLLNELSQTLTQFEAALPKGDWIREAGFLNGQSIFQRLSSAACERGSLRVRDRLWEEDFEGERAIG</sequence>
<dbReference type="SMART" id="SM00345">
    <property type="entry name" value="HTH_GNTR"/>
    <property type="match status" value="1"/>
</dbReference>
<evidence type="ECO:0000259" key="4">
    <source>
        <dbReference type="PROSITE" id="PS50949"/>
    </source>
</evidence>
<dbReference type="GO" id="GO:0003677">
    <property type="term" value="F:DNA binding"/>
    <property type="evidence" value="ECO:0007669"/>
    <property type="project" value="UniProtKB-KW"/>
</dbReference>
<dbReference type="CDD" id="cd07377">
    <property type="entry name" value="WHTH_GntR"/>
    <property type="match status" value="1"/>
</dbReference>
<evidence type="ECO:0000313" key="6">
    <source>
        <dbReference type="Proteomes" id="UP000032233"/>
    </source>
</evidence>
<feature type="domain" description="HTH gntR-type" evidence="4">
    <location>
        <begin position="9"/>
        <end position="76"/>
    </location>
</feature>
<gene>
    <name evidence="5" type="ORF">X474_17635</name>
</gene>
<keyword evidence="2" id="KW-0238">DNA-binding</keyword>
<evidence type="ECO:0000256" key="1">
    <source>
        <dbReference type="ARBA" id="ARBA00023015"/>
    </source>
</evidence>
<evidence type="ECO:0000313" key="5">
    <source>
        <dbReference type="EMBL" id="KIX12729.1"/>
    </source>
</evidence>
<dbReference type="RefSeq" id="WP_044350258.1">
    <property type="nucleotide sequence ID" value="NZ_AZAC01000024.1"/>
</dbReference>
<dbReference type="Proteomes" id="UP000032233">
    <property type="component" value="Unassembled WGS sequence"/>
</dbReference>
<dbReference type="GO" id="GO:0003700">
    <property type="term" value="F:DNA-binding transcription factor activity"/>
    <property type="evidence" value="ECO:0007669"/>
    <property type="project" value="InterPro"/>
</dbReference>
<dbReference type="InterPro" id="IPR036390">
    <property type="entry name" value="WH_DNA-bd_sf"/>
</dbReference>
<evidence type="ECO:0000256" key="3">
    <source>
        <dbReference type="ARBA" id="ARBA00023163"/>
    </source>
</evidence>
<name>A0A0D2J3F6_9BACT</name>
<accession>A0A0D2J3F6</accession>
<dbReference type="Pfam" id="PF07729">
    <property type="entry name" value="FCD"/>
    <property type="match status" value="1"/>
</dbReference>
<dbReference type="InterPro" id="IPR011711">
    <property type="entry name" value="GntR_C"/>
</dbReference>
<reference evidence="5 6" key="1">
    <citation type="submission" date="2013-11" db="EMBL/GenBank/DDBJ databases">
        <title>Metagenomic analysis of a methanogenic consortium involved in long chain n-alkane degradation.</title>
        <authorList>
            <person name="Davidova I.A."/>
            <person name="Callaghan A.V."/>
            <person name="Wawrik B."/>
            <person name="Pruitt S."/>
            <person name="Marks C."/>
            <person name="Duncan K.E."/>
            <person name="Suflita J.M."/>
        </authorList>
    </citation>
    <scope>NUCLEOTIDE SEQUENCE [LARGE SCALE GENOMIC DNA]</scope>
    <source>
        <strain evidence="5 6">SPR</strain>
    </source>
</reference>
<dbReference type="SUPFAM" id="SSF46785">
    <property type="entry name" value="Winged helix' DNA-binding domain"/>
    <property type="match status" value="1"/>
</dbReference>
<dbReference type="PANTHER" id="PTHR43537:SF51">
    <property type="entry name" value="HTH-TYPE TRANSCRIPTIONAL REGULATOR LGOR-RELATED"/>
    <property type="match status" value="1"/>
</dbReference>
<dbReference type="STRING" id="1429043.X474_17635"/>
<dbReference type="EMBL" id="AZAC01000024">
    <property type="protein sequence ID" value="KIX12729.1"/>
    <property type="molecule type" value="Genomic_DNA"/>
</dbReference>
<dbReference type="InterPro" id="IPR036388">
    <property type="entry name" value="WH-like_DNA-bd_sf"/>
</dbReference>
<dbReference type="InterPro" id="IPR008920">
    <property type="entry name" value="TF_FadR/GntR_C"/>
</dbReference>
<dbReference type="InterPro" id="IPR000524">
    <property type="entry name" value="Tscrpt_reg_HTH_GntR"/>
</dbReference>
<comment type="caution">
    <text evidence="5">The sequence shown here is derived from an EMBL/GenBank/DDBJ whole genome shotgun (WGS) entry which is preliminary data.</text>
</comment>
<dbReference type="AlphaFoldDB" id="A0A0D2J3F6"/>
<organism evidence="5 6">
    <name type="scientific">Dethiosulfatarculus sandiegensis</name>
    <dbReference type="NCBI Taxonomy" id="1429043"/>
    <lineage>
        <taxon>Bacteria</taxon>
        <taxon>Pseudomonadati</taxon>
        <taxon>Thermodesulfobacteriota</taxon>
        <taxon>Desulfarculia</taxon>
        <taxon>Desulfarculales</taxon>
        <taxon>Desulfarculaceae</taxon>
        <taxon>Dethiosulfatarculus</taxon>
    </lineage>
</organism>
<dbReference type="InParanoid" id="A0A0D2J3F6"/>
<keyword evidence="1" id="KW-0805">Transcription regulation</keyword>
<dbReference type="OrthoDB" id="5499567at2"/>
<dbReference type="Pfam" id="PF00392">
    <property type="entry name" value="GntR"/>
    <property type="match status" value="1"/>
</dbReference>